<dbReference type="InterPro" id="IPR013785">
    <property type="entry name" value="Aldolase_TIM"/>
</dbReference>
<reference evidence="7" key="1">
    <citation type="journal article" date="2019" name="Int. J. Syst. Evol. Microbiol.">
        <title>The Global Catalogue of Microorganisms (GCM) 10K type strain sequencing project: providing services to taxonomists for standard genome sequencing and annotation.</title>
        <authorList>
            <consortium name="The Broad Institute Genomics Platform"/>
            <consortium name="The Broad Institute Genome Sequencing Center for Infectious Disease"/>
            <person name="Wu L."/>
            <person name="Ma J."/>
        </authorList>
    </citation>
    <scope>NUCLEOTIDE SEQUENCE [LARGE SCALE GENOMIC DNA]</scope>
    <source>
        <strain evidence="7">JCM 17927</strain>
    </source>
</reference>
<name>A0ABP8NQW7_9BACT</name>
<evidence type="ECO:0000313" key="7">
    <source>
        <dbReference type="Proteomes" id="UP001501175"/>
    </source>
</evidence>
<dbReference type="InterPro" id="IPR000887">
    <property type="entry name" value="Aldlse_KDPG_KHG"/>
</dbReference>
<protein>
    <submittedName>
        <fullName evidence="6">Bifunctional 4-hydroxy-2-oxoglutarate aldolase/2-dehydro-3-deoxy-phosphogluconate aldolase</fullName>
    </submittedName>
</protein>
<dbReference type="Proteomes" id="UP001501175">
    <property type="component" value="Unassembled WGS sequence"/>
</dbReference>
<proteinExistence type="inferred from homology"/>
<keyword evidence="7" id="KW-1185">Reference proteome</keyword>
<comment type="caution">
    <text evidence="6">The sequence shown here is derived from an EMBL/GenBank/DDBJ whole genome shotgun (WGS) entry which is preliminary data.</text>
</comment>
<dbReference type="CDD" id="cd00452">
    <property type="entry name" value="KDPG_aldolase"/>
    <property type="match status" value="1"/>
</dbReference>
<dbReference type="NCBIfam" id="TIGR01182">
    <property type="entry name" value="eda"/>
    <property type="match status" value="1"/>
</dbReference>
<dbReference type="Gene3D" id="3.20.20.70">
    <property type="entry name" value="Aldolase class I"/>
    <property type="match status" value="1"/>
</dbReference>
<dbReference type="SUPFAM" id="SSF51569">
    <property type="entry name" value="Aldolase"/>
    <property type="match status" value="1"/>
</dbReference>
<evidence type="ECO:0000256" key="1">
    <source>
        <dbReference type="ARBA" id="ARBA00004761"/>
    </source>
</evidence>
<gene>
    <name evidence="6" type="primary">eda</name>
    <name evidence="6" type="ORF">GCM10023189_57640</name>
</gene>
<accession>A0ABP8NQW7</accession>
<evidence type="ECO:0000256" key="4">
    <source>
        <dbReference type="ARBA" id="ARBA00023239"/>
    </source>
</evidence>
<dbReference type="EMBL" id="BAABHD010000084">
    <property type="protein sequence ID" value="GAA4469900.1"/>
    <property type="molecule type" value="Genomic_DNA"/>
</dbReference>
<evidence type="ECO:0000256" key="2">
    <source>
        <dbReference type="ARBA" id="ARBA00006906"/>
    </source>
</evidence>
<dbReference type="PANTHER" id="PTHR30246:SF1">
    <property type="entry name" value="2-DEHYDRO-3-DEOXY-6-PHOSPHOGALACTONATE ALDOLASE-RELATED"/>
    <property type="match status" value="1"/>
</dbReference>
<sequence length="223" mass="24109">MSQPLFSQELFSRVPIIGIIRNLTPEAVAAILPVYRDAGLTTVEITMNTDGAAEIIRQARDLYSGDLNIGAGTVCTKKDLKEALDAGAQFIVTPILEKKIIKACQKQEIPIFPGAFTPTEIYKAWSLGVTMVKVYPAAAMGPGYIKDLKAPLNQIKLLPTGGISLQNMAAFLKADADGLGIGGELFDKQIINAKNWPALKAHFQTFLAELPTPMNQLTTQPLN</sequence>
<evidence type="ECO:0000256" key="5">
    <source>
        <dbReference type="ARBA" id="ARBA00023277"/>
    </source>
</evidence>
<evidence type="ECO:0000313" key="6">
    <source>
        <dbReference type="EMBL" id="GAA4469900.1"/>
    </source>
</evidence>
<dbReference type="PANTHER" id="PTHR30246">
    <property type="entry name" value="2-KETO-3-DEOXY-6-PHOSPHOGLUCONATE ALDOLASE"/>
    <property type="match status" value="1"/>
</dbReference>
<comment type="subunit">
    <text evidence="3">Homotrimer.</text>
</comment>
<comment type="pathway">
    <text evidence="1">Carbohydrate acid metabolism.</text>
</comment>
<organism evidence="6 7">
    <name type="scientific">Nibrella saemangeumensis</name>
    <dbReference type="NCBI Taxonomy" id="1084526"/>
    <lineage>
        <taxon>Bacteria</taxon>
        <taxon>Pseudomonadati</taxon>
        <taxon>Bacteroidota</taxon>
        <taxon>Cytophagia</taxon>
        <taxon>Cytophagales</taxon>
        <taxon>Spirosomataceae</taxon>
        <taxon>Nibrella</taxon>
    </lineage>
</organism>
<keyword evidence="5" id="KW-0119">Carbohydrate metabolism</keyword>
<keyword evidence="4" id="KW-0456">Lyase</keyword>
<dbReference type="Pfam" id="PF01081">
    <property type="entry name" value="Aldolase"/>
    <property type="match status" value="1"/>
</dbReference>
<comment type="similarity">
    <text evidence="2">Belongs to the KHG/KDPG aldolase family.</text>
</comment>
<dbReference type="RefSeq" id="WP_345249758.1">
    <property type="nucleotide sequence ID" value="NZ_BAABHD010000084.1"/>
</dbReference>
<evidence type="ECO:0000256" key="3">
    <source>
        <dbReference type="ARBA" id="ARBA00011233"/>
    </source>
</evidence>